<evidence type="ECO:0000256" key="8">
    <source>
        <dbReference type="SAM" id="Phobius"/>
    </source>
</evidence>
<dbReference type="AlphaFoldDB" id="A0ABD3MJN6"/>
<reference evidence="9 10" key="1">
    <citation type="submission" date="2024-10" db="EMBL/GenBank/DDBJ databases">
        <title>Updated reference genomes for cyclostephanoid diatoms.</title>
        <authorList>
            <person name="Roberts W.R."/>
            <person name="Alverson A.J."/>
        </authorList>
    </citation>
    <scope>NUCLEOTIDE SEQUENCE [LARGE SCALE GENOMIC DNA]</scope>
    <source>
        <strain evidence="9 10">AJA276-08</strain>
    </source>
</reference>
<comment type="caution">
    <text evidence="9">The sequence shown here is derived from an EMBL/GenBank/DDBJ whole genome shotgun (WGS) entry which is preliminary data.</text>
</comment>
<feature type="region of interest" description="Disordered" evidence="7">
    <location>
        <begin position="158"/>
        <end position="183"/>
    </location>
</feature>
<feature type="compositionally biased region" description="Basic and acidic residues" evidence="7">
    <location>
        <begin position="165"/>
        <end position="183"/>
    </location>
</feature>
<keyword evidence="4 8" id="KW-1133">Transmembrane helix</keyword>
<feature type="transmembrane region" description="Helical" evidence="8">
    <location>
        <begin position="21"/>
        <end position="43"/>
    </location>
</feature>
<evidence type="ECO:0000256" key="1">
    <source>
        <dbReference type="ARBA" id="ARBA00004141"/>
    </source>
</evidence>
<evidence type="ECO:0000256" key="2">
    <source>
        <dbReference type="ARBA" id="ARBA00022448"/>
    </source>
</evidence>
<organism evidence="9 10">
    <name type="scientific">Stephanodiscus triporus</name>
    <dbReference type="NCBI Taxonomy" id="2934178"/>
    <lineage>
        <taxon>Eukaryota</taxon>
        <taxon>Sar</taxon>
        <taxon>Stramenopiles</taxon>
        <taxon>Ochrophyta</taxon>
        <taxon>Bacillariophyta</taxon>
        <taxon>Coscinodiscophyceae</taxon>
        <taxon>Thalassiosirophycidae</taxon>
        <taxon>Stephanodiscales</taxon>
        <taxon>Stephanodiscaceae</taxon>
        <taxon>Stephanodiscus</taxon>
    </lineage>
</organism>
<evidence type="ECO:0008006" key="11">
    <source>
        <dbReference type="Google" id="ProtNLM"/>
    </source>
</evidence>
<dbReference type="GO" id="GO:0006811">
    <property type="term" value="P:monoatomic ion transport"/>
    <property type="evidence" value="ECO:0007669"/>
    <property type="project" value="UniProtKB-KW"/>
</dbReference>
<feature type="compositionally biased region" description="Basic and acidic residues" evidence="7">
    <location>
        <begin position="57"/>
        <end position="68"/>
    </location>
</feature>
<name>A0ABD3MJN6_9STRA</name>
<evidence type="ECO:0000256" key="7">
    <source>
        <dbReference type="SAM" id="MobiDB-lite"/>
    </source>
</evidence>
<evidence type="ECO:0000256" key="6">
    <source>
        <dbReference type="ARBA" id="ARBA00023136"/>
    </source>
</evidence>
<gene>
    <name evidence="9" type="ORF">ACHAW5_004699</name>
</gene>
<proteinExistence type="predicted"/>
<keyword evidence="5" id="KW-0406">Ion transport</keyword>
<dbReference type="EMBL" id="JALLAZ020001828">
    <property type="protein sequence ID" value="KAL3762382.1"/>
    <property type="molecule type" value="Genomic_DNA"/>
</dbReference>
<evidence type="ECO:0000313" key="9">
    <source>
        <dbReference type="EMBL" id="KAL3762382.1"/>
    </source>
</evidence>
<dbReference type="Pfam" id="PF25539">
    <property type="entry name" value="Bestrophin_2"/>
    <property type="match status" value="1"/>
</dbReference>
<sequence>MIDYFKGIYGTNLLRRVHGSALYRGSLVGLLSVFVYLLIALRWNANGRHRHLPGLGEEEREHRHRDGGDGGDLNDPYGVGVLVSSVTFLIVFRANTGYQRYWEACNSLHHFLSKSSDAAMHTATFHLQSRHYDGIRPIDFHGHRVELDGLNLEAVRTRGKNGGRSRGDDDNRRGDECARDGGRGARVLGGRMSALTFPAAHDDVAPATATSRVELHSRFFPSSRMAAPYDDDDDGDGDDDATNFACRRPNNGTPPLFLQELAHLSSLACAVALSTLRNDESVSRYESPLDAYVPGSAWPAVDPDAMPRRLRDDFQHRLHPLTLAWYWLGLDRLPHWRARYNAARPLHVLGGVSDSEARQLRRARGSHAKTELASSWLKEFIVRESLAGSLGDVHTSIISRVVQNFSDAMVGYYQARKVTYIPFPFPHAQLCAFFTLVMVFAVPFMMDQYAGMPWTGSTLTFLTVTCLVGLHEVARELENPFRNVPNEIPLCALQASYNETLVTMFGGYNPDALLWDPKMVPARRGRRGDRGGESEDDSGSGKDRERHCDVMGIRNTTTMITTIIEEMPTTHVTESMTSMSSSVMECQPMDDDSECDDDARASVVGIDGSEHDVAKKLLEDMLAKQVVEVQELYRLLDNMEEVDKDGCNTTTMTTTKIEDMPTTYAIEPMTSTSSSVMECQPMNDDSECDDDAMTLTTARVVGIDGSEYDVVKKLLEDMSAKLAMQV</sequence>
<dbReference type="InterPro" id="IPR044669">
    <property type="entry name" value="YneE/VCCN1/2-like"/>
</dbReference>
<evidence type="ECO:0000256" key="4">
    <source>
        <dbReference type="ARBA" id="ARBA00022989"/>
    </source>
</evidence>
<evidence type="ECO:0000256" key="3">
    <source>
        <dbReference type="ARBA" id="ARBA00022692"/>
    </source>
</evidence>
<dbReference type="GO" id="GO:0016020">
    <property type="term" value="C:membrane"/>
    <property type="evidence" value="ECO:0007669"/>
    <property type="project" value="UniProtKB-SubCell"/>
</dbReference>
<keyword evidence="2" id="KW-0813">Transport</keyword>
<accession>A0ABD3MJN6</accession>
<evidence type="ECO:0000313" key="10">
    <source>
        <dbReference type="Proteomes" id="UP001530315"/>
    </source>
</evidence>
<dbReference type="PANTHER" id="PTHR33281:SF20">
    <property type="match status" value="1"/>
</dbReference>
<comment type="subcellular location">
    <subcellularLocation>
        <location evidence="1">Membrane</location>
        <topology evidence="1">Multi-pass membrane protein</topology>
    </subcellularLocation>
</comment>
<feature type="region of interest" description="Disordered" evidence="7">
    <location>
        <begin position="523"/>
        <end position="546"/>
    </location>
</feature>
<feature type="transmembrane region" description="Helical" evidence="8">
    <location>
        <begin position="77"/>
        <end position="94"/>
    </location>
</feature>
<feature type="compositionally biased region" description="Basic and acidic residues" evidence="7">
    <location>
        <begin position="528"/>
        <end position="546"/>
    </location>
</feature>
<feature type="transmembrane region" description="Helical" evidence="8">
    <location>
        <begin position="425"/>
        <end position="446"/>
    </location>
</feature>
<feature type="region of interest" description="Disordered" evidence="7">
    <location>
        <begin position="53"/>
        <end position="72"/>
    </location>
</feature>
<dbReference type="PANTHER" id="PTHR33281">
    <property type="entry name" value="UPF0187 PROTEIN YNEE"/>
    <property type="match status" value="1"/>
</dbReference>
<keyword evidence="3 8" id="KW-0812">Transmembrane</keyword>
<keyword evidence="10" id="KW-1185">Reference proteome</keyword>
<evidence type="ECO:0000256" key="5">
    <source>
        <dbReference type="ARBA" id="ARBA00023065"/>
    </source>
</evidence>
<keyword evidence="6 8" id="KW-0472">Membrane</keyword>
<protein>
    <recommendedName>
        <fullName evidence="11">Bestrophin homolog</fullName>
    </recommendedName>
</protein>
<dbReference type="Proteomes" id="UP001530315">
    <property type="component" value="Unassembled WGS sequence"/>
</dbReference>